<evidence type="ECO:0000259" key="4">
    <source>
        <dbReference type="PROSITE" id="PS51819"/>
    </source>
</evidence>
<organism evidence="5 6">
    <name type="scientific">Sphingomonas alpina</name>
    <dbReference type="NCBI Taxonomy" id="653931"/>
    <lineage>
        <taxon>Bacteria</taxon>
        <taxon>Pseudomonadati</taxon>
        <taxon>Pseudomonadota</taxon>
        <taxon>Alphaproteobacteria</taxon>
        <taxon>Sphingomonadales</taxon>
        <taxon>Sphingomonadaceae</taxon>
        <taxon>Sphingomonas</taxon>
    </lineage>
</organism>
<protein>
    <recommendedName>
        <fullName evidence="2">Bleomycin resistance protein</fullName>
    </recommendedName>
</protein>
<evidence type="ECO:0000256" key="2">
    <source>
        <dbReference type="ARBA" id="ARBA00021572"/>
    </source>
</evidence>
<gene>
    <name evidence="5" type="ORF">H3Z74_10290</name>
</gene>
<proteinExistence type="inferred from homology"/>
<dbReference type="KEGG" id="spap:H3Z74_10290"/>
<feature type="domain" description="VOC" evidence="4">
    <location>
        <begin position="4"/>
        <end position="134"/>
    </location>
</feature>
<dbReference type="EMBL" id="CP061038">
    <property type="protein sequence ID" value="QNQ11481.1"/>
    <property type="molecule type" value="Genomic_DNA"/>
</dbReference>
<dbReference type="Proteomes" id="UP000516148">
    <property type="component" value="Chromosome"/>
</dbReference>
<name>A0A7H0LP78_9SPHN</name>
<dbReference type="RefSeq" id="WP_187763762.1">
    <property type="nucleotide sequence ID" value="NZ_CP061038.1"/>
</dbReference>
<sequence>MIEMPGLVPELDVISLEASLAIYRGVLGFELLAERPDEGFAYLGRGRAHLMLQQADGPGRRFRTAPLEKPYGRGINLQMEIDDADALYRRVVDAGLTIVLALEERWYQQGAMSRGQRQFVVSDPDGYLLRFFSTLGTRDA</sequence>
<dbReference type="InterPro" id="IPR037523">
    <property type="entry name" value="VOC_core"/>
</dbReference>
<evidence type="ECO:0000256" key="3">
    <source>
        <dbReference type="ARBA" id="ARBA00023251"/>
    </source>
</evidence>
<dbReference type="SUPFAM" id="SSF54593">
    <property type="entry name" value="Glyoxalase/Bleomycin resistance protein/Dihydroxybiphenyl dioxygenase"/>
    <property type="match status" value="1"/>
</dbReference>
<evidence type="ECO:0000256" key="1">
    <source>
        <dbReference type="ARBA" id="ARBA00011051"/>
    </source>
</evidence>
<dbReference type="CDD" id="cd08349">
    <property type="entry name" value="BLMA_like"/>
    <property type="match status" value="1"/>
</dbReference>
<reference evidence="5 6" key="1">
    <citation type="submission" date="2020-09" db="EMBL/GenBank/DDBJ databases">
        <title>Sphingomonas sp., a new species isolated from pork steak.</title>
        <authorList>
            <person name="Heidler von Heilborn D."/>
        </authorList>
    </citation>
    <scope>NUCLEOTIDE SEQUENCE [LARGE SCALE GENOMIC DNA]</scope>
    <source>
        <strain evidence="6">S8-3T</strain>
    </source>
</reference>
<dbReference type="InterPro" id="IPR029068">
    <property type="entry name" value="Glyas_Bleomycin-R_OHBP_Dase"/>
</dbReference>
<accession>A0A7H0LP78</accession>
<dbReference type="InterPro" id="IPR000335">
    <property type="entry name" value="Bleomycin-R"/>
</dbReference>
<keyword evidence="3" id="KW-0046">Antibiotic resistance</keyword>
<dbReference type="InterPro" id="IPR004360">
    <property type="entry name" value="Glyas_Fos-R_dOase_dom"/>
</dbReference>
<comment type="similarity">
    <text evidence="1">Belongs to the bleomycin resistance protein family.</text>
</comment>
<dbReference type="Gene3D" id="3.10.180.10">
    <property type="entry name" value="2,3-Dihydroxybiphenyl 1,2-Dioxygenase, domain 1"/>
    <property type="match status" value="1"/>
</dbReference>
<dbReference type="Pfam" id="PF00903">
    <property type="entry name" value="Glyoxalase"/>
    <property type="match status" value="1"/>
</dbReference>
<evidence type="ECO:0000313" key="5">
    <source>
        <dbReference type="EMBL" id="QNQ11481.1"/>
    </source>
</evidence>
<evidence type="ECO:0000313" key="6">
    <source>
        <dbReference type="Proteomes" id="UP000516148"/>
    </source>
</evidence>
<keyword evidence="6" id="KW-1185">Reference proteome</keyword>
<dbReference type="AlphaFoldDB" id="A0A7H0LP78"/>
<dbReference type="GO" id="GO:0046677">
    <property type="term" value="P:response to antibiotic"/>
    <property type="evidence" value="ECO:0007669"/>
    <property type="project" value="UniProtKB-KW"/>
</dbReference>
<dbReference type="PROSITE" id="PS51819">
    <property type="entry name" value="VOC"/>
    <property type="match status" value="1"/>
</dbReference>